<keyword evidence="2 6" id="KW-0732">Signal</keyword>
<evidence type="ECO:0000256" key="5">
    <source>
        <dbReference type="ARBA" id="ARBA00023237"/>
    </source>
</evidence>
<evidence type="ECO:0000256" key="3">
    <source>
        <dbReference type="ARBA" id="ARBA00023077"/>
    </source>
</evidence>
<keyword evidence="9" id="KW-1185">Reference proteome</keyword>
<dbReference type="InterPro" id="IPR012910">
    <property type="entry name" value="Plug_dom"/>
</dbReference>
<accession>A0A6L9MQ06</accession>
<dbReference type="Pfam" id="PF07715">
    <property type="entry name" value="Plug"/>
    <property type="match status" value="1"/>
</dbReference>
<dbReference type="SUPFAM" id="SSF56935">
    <property type="entry name" value="Porins"/>
    <property type="match status" value="1"/>
</dbReference>
<dbReference type="PROSITE" id="PS01156">
    <property type="entry name" value="TONB_DEPENDENT_REC_2"/>
    <property type="match status" value="1"/>
</dbReference>
<evidence type="ECO:0000256" key="1">
    <source>
        <dbReference type="ARBA" id="ARBA00004442"/>
    </source>
</evidence>
<evidence type="ECO:0000259" key="7">
    <source>
        <dbReference type="Pfam" id="PF07715"/>
    </source>
</evidence>
<gene>
    <name evidence="8" type="ORF">GTW09_01145</name>
</gene>
<feature type="signal peptide" evidence="6">
    <location>
        <begin position="1"/>
        <end position="27"/>
    </location>
</feature>
<comment type="caution">
    <text evidence="8">The sequence shown here is derived from an EMBL/GenBank/DDBJ whole genome shotgun (WGS) entry which is preliminary data.</text>
</comment>
<dbReference type="NCBIfam" id="TIGR01782">
    <property type="entry name" value="TonB-Xanth-Caul"/>
    <property type="match status" value="1"/>
</dbReference>
<keyword evidence="3" id="KW-0798">TonB box</keyword>
<protein>
    <submittedName>
        <fullName evidence="8">TonB-dependent receptor</fullName>
    </submittedName>
</protein>
<name>A0A6L9MQ06_9ALTE</name>
<evidence type="ECO:0000256" key="6">
    <source>
        <dbReference type="SAM" id="SignalP"/>
    </source>
</evidence>
<dbReference type="RefSeq" id="WP_163109345.1">
    <property type="nucleotide sequence ID" value="NZ_JAAAWP010000001.1"/>
</dbReference>
<evidence type="ECO:0000313" key="9">
    <source>
        <dbReference type="Proteomes" id="UP000478837"/>
    </source>
</evidence>
<evidence type="ECO:0000256" key="4">
    <source>
        <dbReference type="ARBA" id="ARBA00023136"/>
    </source>
</evidence>
<dbReference type="AlphaFoldDB" id="A0A6L9MQ06"/>
<dbReference type="InterPro" id="IPR036942">
    <property type="entry name" value="Beta-barrel_TonB_sf"/>
</dbReference>
<keyword evidence="5" id="KW-0998">Cell outer membrane</keyword>
<dbReference type="GO" id="GO:0009279">
    <property type="term" value="C:cell outer membrane"/>
    <property type="evidence" value="ECO:0007669"/>
    <property type="project" value="UniProtKB-SubCell"/>
</dbReference>
<feature type="chain" id="PRO_5026878903" evidence="6">
    <location>
        <begin position="28"/>
        <end position="973"/>
    </location>
</feature>
<dbReference type="Proteomes" id="UP000478837">
    <property type="component" value="Unassembled WGS sequence"/>
</dbReference>
<evidence type="ECO:0000256" key="2">
    <source>
        <dbReference type="ARBA" id="ARBA00022729"/>
    </source>
</evidence>
<proteinExistence type="predicted"/>
<reference evidence="8 9" key="1">
    <citation type="submission" date="2020-01" db="EMBL/GenBank/DDBJ databases">
        <title>Genomes of bacteria type strains.</title>
        <authorList>
            <person name="Chen J."/>
            <person name="Zhu S."/>
            <person name="Yang J."/>
        </authorList>
    </citation>
    <scope>NUCLEOTIDE SEQUENCE [LARGE SCALE GENOMIC DNA]</scope>
    <source>
        <strain evidence="8 9">LMG 22958</strain>
    </source>
</reference>
<evidence type="ECO:0000313" key="8">
    <source>
        <dbReference type="EMBL" id="NDW20137.1"/>
    </source>
</evidence>
<dbReference type="EMBL" id="JAAAWP010000001">
    <property type="protein sequence ID" value="NDW20137.1"/>
    <property type="molecule type" value="Genomic_DNA"/>
</dbReference>
<comment type="subcellular location">
    <subcellularLocation>
        <location evidence="1">Cell outer membrane</location>
    </subcellularLocation>
</comment>
<dbReference type="Gene3D" id="2.170.130.10">
    <property type="entry name" value="TonB-dependent receptor, plug domain"/>
    <property type="match status" value="1"/>
</dbReference>
<dbReference type="InterPro" id="IPR010104">
    <property type="entry name" value="TonB_rcpt_bac"/>
</dbReference>
<feature type="domain" description="TonB-dependent receptor plug" evidence="7">
    <location>
        <begin position="59"/>
        <end position="162"/>
    </location>
</feature>
<dbReference type="InterPro" id="IPR010917">
    <property type="entry name" value="TonB_rcpt_CS"/>
</dbReference>
<sequence>MKHFKPNLIKTALIAGGVAFGSSPALAQQSDTDTVDEAAVEVIEVSGIRGSLQRAQAIKMDNTSIVEALSAEDIGKLPDTSIAESLARLPGLAGERRNGRTSGLSVRGFNENYVGTTLNGRELLGMGDNRGVEFDLYPTEIVSNILVYKTPEAGLMTQGIGGTIDIRTVSPLTAKETFAINGSYEMNGEDSGNPDFDNNGHRISFNYVDKFADDKLGVALVVADMESPRQEKYFRGWGYANVNTTPEGTFDDNGNPLWNPRRFDGQDTVDVPDGTVVLGGHDSYTRSAMLERTSVASVIEYAPTDDLKIQFDALYIDFEENDVRRGVEEGGAEWGTSEYTITGVEDGLVTSGYFDGFFSVIRNDSRQQQAELTTFGLNVEYILNDNWTATLDVSTGEVDKTITDIESYSGVGRAGVAGRAMTPRSWTMTSTGAVYSDHPTLDSVDLTDPSMIQLAGPQAWGGSLAPVEQFQGVEGFGPDTAQDGFVNEPVFDETLDAVRLDIEGFVDWGMFSKFSAGVNYQEREKSKDNNGAFLTSPLWPSSESIPNPLGVADLSHIGIEGVVAYDSLALYRSGYYIETEAELFENGRIGDTYTISEDLLTMFAKLTIDTELRGVYITGNLGVQVVDVEQRGTGFNTTTGPTGFTSVTPVSDGSSYHDILPTLNLSFEFADNQFIRTAMGKVMSRPRMDDMRPNNTVNFVFNDQQIISQDVGNGPWSASSGNARLRPLEANQFDIAYENYFADSGYVAVSFFYKDLTNWHVGGQTIGDFSDSYIEGFHQTSGQTDINNDDVLDENDIVPPAIFNGVVSFREDGLEGFVRGWEVQGSIPFDLFHESLEGFGMFASATFLDGELDNGDAVPGLSDETYSLTAFYENNGFEFRVSGTKRDAFSTETRAVSLSLAQIQDAGVEQWDAQIGYDFSESGIESLHGLRVTLQGQNLTDEPTVRTNPGDSRQITEFQQFGRNFLLGVNYTF</sequence>
<keyword evidence="4" id="KW-0472">Membrane</keyword>
<dbReference type="InterPro" id="IPR037066">
    <property type="entry name" value="Plug_dom_sf"/>
</dbReference>
<dbReference type="PANTHER" id="PTHR40980">
    <property type="entry name" value="PLUG DOMAIN-CONTAINING PROTEIN"/>
    <property type="match status" value="1"/>
</dbReference>
<organism evidence="8 9">
    <name type="scientific">Alteromonas hispanica</name>
    <dbReference type="NCBI Taxonomy" id="315421"/>
    <lineage>
        <taxon>Bacteria</taxon>
        <taxon>Pseudomonadati</taxon>
        <taxon>Pseudomonadota</taxon>
        <taxon>Gammaproteobacteria</taxon>
        <taxon>Alteromonadales</taxon>
        <taxon>Alteromonadaceae</taxon>
        <taxon>Alteromonas/Salinimonas group</taxon>
        <taxon>Alteromonas</taxon>
    </lineage>
</organism>
<keyword evidence="8" id="KW-0675">Receptor</keyword>
<dbReference type="PANTHER" id="PTHR40980:SF3">
    <property type="entry name" value="TONB-DEPENDENT RECEPTOR-LIKE BETA-BARREL DOMAIN-CONTAINING PROTEIN"/>
    <property type="match status" value="1"/>
</dbReference>
<dbReference type="Gene3D" id="2.40.170.20">
    <property type="entry name" value="TonB-dependent receptor, beta-barrel domain"/>
    <property type="match status" value="1"/>
</dbReference>